<feature type="domain" description="AMP-dependent synthetase/ligase" evidence="2">
    <location>
        <begin position="52"/>
        <end position="435"/>
    </location>
</feature>
<gene>
    <name evidence="3" type="ORF">AACH10_18675</name>
</gene>
<dbReference type="Gene3D" id="3.40.50.12780">
    <property type="entry name" value="N-terminal domain of ligase-like"/>
    <property type="match status" value="1"/>
</dbReference>
<keyword evidence="4" id="KW-1185">Reference proteome</keyword>
<dbReference type="InterPro" id="IPR050237">
    <property type="entry name" value="ATP-dep_AMP-bd_enzyme"/>
</dbReference>
<dbReference type="PANTHER" id="PTHR43767:SF8">
    <property type="entry name" value="LONG-CHAIN-FATTY-ACID--COA LIGASE"/>
    <property type="match status" value="1"/>
</dbReference>
<comment type="caution">
    <text evidence="3">The sequence shown here is derived from an EMBL/GenBank/DDBJ whole genome shotgun (WGS) entry which is preliminary data.</text>
</comment>
<protein>
    <submittedName>
        <fullName evidence="3">Feruloyl-CoA synthase</fullName>
    </submittedName>
</protein>
<accession>A0ABU9CKD9</accession>
<reference evidence="3 4" key="1">
    <citation type="submission" date="2024-04" db="EMBL/GenBank/DDBJ databases">
        <title>Novel species of the genus Ideonella isolated from streams.</title>
        <authorList>
            <person name="Lu H."/>
        </authorList>
    </citation>
    <scope>NUCLEOTIDE SEQUENCE [LARGE SCALE GENOMIC DNA]</scope>
    <source>
        <strain evidence="3 4">DXS22W</strain>
    </source>
</reference>
<name>A0ABU9CKD9_9BURK</name>
<evidence type="ECO:0000313" key="3">
    <source>
        <dbReference type="EMBL" id="MEK8052283.1"/>
    </source>
</evidence>
<evidence type="ECO:0000256" key="1">
    <source>
        <dbReference type="ARBA" id="ARBA00022598"/>
    </source>
</evidence>
<dbReference type="SUPFAM" id="SSF56801">
    <property type="entry name" value="Acetyl-CoA synthetase-like"/>
    <property type="match status" value="1"/>
</dbReference>
<proteinExistence type="predicted"/>
<dbReference type="PANTHER" id="PTHR43767">
    <property type="entry name" value="LONG-CHAIN-FATTY-ACID--COA LIGASE"/>
    <property type="match status" value="1"/>
</dbReference>
<dbReference type="InterPro" id="IPR020845">
    <property type="entry name" value="AMP-binding_CS"/>
</dbReference>
<sequence>MSAERPSAMRLFGDAFALAPQRAVREDLPGGGFVLRHPEPLQPYARCIGAWLEHWAATTPDAQFLAERDARAADGWRRLSYAETRRLVGRIAQTLLNWGLPERAPVVVLSDNSVDHALLLLAAMHVGRPVCTISSAYSRLTKDFTKVRGMLDALQPALVYASDAAVYGPALDGWGGQALRVFGQGADTVPGAWAFADLLATRETPAVLATYHGVRPDDHAKYLLTSGSTGLPKAVINTHRMLTANQQQIAQVWPFLNRHRLNLLEWLPWSHTFGANHNFNMVLAHGGSLTIDEGRPAPGLIEKTVANLRAVKPNFYFNVPRGFDMLLPYLEQDASFAADFFENLEGVFYAGAALPQSLWQRLESVAERVRGRDRPVWFTSAWGSTETAPAITSVYWRLDRAGCIGGPLPGAEIKCEPNAGKLEMRVRGPNVFPGYRNAPELTAKAFDEDGYYLIGDAGRLVDEADPSQGVAFDGRVAEDFKLMSGTWVSVGTLRVRAVTALTPLATDVVVTGHDREEVGILVFPSPAAKDLSPDLLAERVRAALVAMRAEHGGSSQAPTRARVLDEPPSVDAGEITDKGYINQRAVLARRAAEVIALYSNVPDPRTVRL</sequence>
<dbReference type="Pfam" id="PF00501">
    <property type="entry name" value="AMP-binding"/>
    <property type="match status" value="1"/>
</dbReference>
<dbReference type="Pfam" id="PF23562">
    <property type="entry name" value="AMP-binding_C_3"/>
    <property type="match status" value="1"/>
</dbReference>
<dbReference type="InterPro" id="IPR000873">
    <property type="entry name" value="AMP-dep_synth/lig_dom"/>
</dbReference>
<organism evidence="3 4">
    <name type="scientific">Pseudaquabacterium inlustre</name>
    <dbReference type="NCBI Taxonomy" id="2984192"/>
    <lineage>
        <taxon>Bacteria</taxon>
        <taxon>Pseudomonadati</taxon>
        <taxon>Pseudomonadota</taxon>
        <taxon>Betaproteobacteria</taxon>
        <taxon>Burkholderiales</taxon>
        <taxon>Sphaerotilaceae</taxon>
        <taxon>Pseudaquabacterium</taxon>
    </lineage>
</organism>
<dbReference type="InterPro" id="IPR042099">
    <property type="entry name" value="ANL_N_sf"/>
</dbReference>
<evidence type="ECO:0000259" key="2">
    <source>
        <dbReference type="Pfam" id="PF00501"/>
    </source>
</evidence>
<dbReference type="EMBL" id="JBBUTH010000009">
    <property type="protein sequence ID" value="MEK8052283.1"/>
    <property type="molecule type" value="Genomic_DNA"/>
</dbReference>
<keyword evidence="1" id="KW-0436">Ligase</keyword>
<dbReference type="Proteomes" id="UP001365405">
    <property type="component" value="Unassembled WGS sequence"/>
</dbReference>
<evidence type="ECO:0000313" key="4">
    <source>
        <dbReference type="Proteomes" id="UP001365405"/>
    </source>
</evidence>
<dbReference type="PROSITE" id="PS00455">
    <property type="entry name" value="AMP_BINDING"/>
    <property type="match status" value="1"/>
</dbReference>
<dbReference type="RefSeq" id="WP_341411997.1">
    <property type="nucleotide sequence ID" value="NZ_JBBUTH010000009.1"/>
</dbReference>